<feature type="domain" description="Glycosyltransferase subfamily 4-like N-terminal" evidence="2">
    <location>
        <begin position="27"/>
        <end position="193"/>
    </location>
</feature>
<dbReference type="AlphaFoldDB" id="A0A162BU10"/>
<evidence type="ECO:0000313" key="4">
    <source>
        <dbReference type="Proteomes" id="UP000076661"/>
    </source>
</evidence>
<name>A0A162BU10_9GAMM</name>
<dbReference type="GO" id="GO:0016757">
    <property type="term" value="F:glycosyltransferase activity"/>
    <property type="evidence" value="ECO:0007669"/>
    <property type="project" value="InterPro"/>
</dbReference>
<dbReference type="InterPro" id="IPR001296">
    <property type="entry name" value="Glyco_trans_1"/>
</dbReference>
<dbReference type="Proteomes" id="UP000076661">
    <property type="component" value="Unassembled WGS sequence"/>
</dbReference>
<dbReference type="Pfam" id="PF13439">
    <property type="entry name" value="Glyco_transf_4"/>
    <property type="match status" value="1"/>
</dbReference>
<feature type="domain" description="Glycosyl transferase family 1" evidence="1">
    <location>
        <begin position="220"/>
        <end position="356"/>
    </location>
</feature>
<dbReference type="CDD" id="cd03801">
    <property type="entry name" value="GT4_PimA-like"/>
    <property type="match status" value="1"/>
</dbReference>
<dbReference type="PATRIC" id="fig|1365257.3.peg.1408"/>
<dbReference type="InterPro" id="IPR050194">
    <property type="entry name" value="Glycosyltransferase_grp1"/>
</dbReference>
<gene>
    <name evidence="3" type="ORF">N478_14990</name>
</gene>
<dbReference type="SUPFAM" id="SSF53756">
    <property type="entry name" value="UDP-Glycosyltransferase/glycogen phosphorylase"/>
    <property type="match status" value="1"/>
</dbReference>
<comment type="caution">
    <text evidence="3">The sequence shown here is derived from an EMBL/GenBank/DDBJ whole genome shotgun (WGS) entry which is preliminary data.</text>
</comment>
<proteinExistence type="predicted"/>
<organism evidence="3 4">
    <name type="scientific">Pseudoalteromonas luteoviolacea S4060-1</name>
    <dbReference type="NCBI Taxonomy" id="1365257"/>
    <lineage>
        <taxon>Bacteria</taxon>
        <taxon>Pseudomonadati</taxon>
        <taxon>Pseudomonadota</taxon>
        <taxon>Gammaproteobacteria</taxon>
        <taxon>Alteromonadales</taxon>
        <taxon>Pseudoalteromonadaceae</taxon>
        <taxon>Pseudoalteromonas</taxon>
    </lineage>
</organism>
<dbReference type="Pfam" id="PF00534">
    <property type="entry name" value="Glycos_transf_1"/>
    <property type="match status" value="1"/>
</dbReference>
<dbReference type="EMBL" id="AUXX01000009">
    <property type="protein sequence ID" value="KZN68467.1"/>
    <property type="molecule type" value="Genomic_DNA"/>
</dbReference>
<accession>A0A162BU10</accession>
<dbReference type="PANTHER" id="PTHR45947">
    <property type="entry name" value="SULFOQUINOVOSYL TRANSFERASE SQD2"/>
    <property type="match status" value="1"/>
</dbReference>
<dbReference type="Gene3D" id="3.40.50.2000">
    <property type="entry name" value="Glycogen Phosphorylase B"/>
    <property type="match status" value="2"/>
</dbReference>
<evidence type="ECO:0000259" key="1">
    <source>
        <dbReference type="Pfam" id="PF00534"/>
    </source>
</evidence>
<sequence>MKIVVATGRYPSKGSPYSHMFVHTRNKQYLKQGHEVIVIVPATTENTYHIDGVQVVEGPVCKLKSYLFEADRAMIHLLLHRFDKKLDGGVLYDAILEKKIPTLFFIHGVETQTIWGSRRDDIQWRSPKSIARWLYRDLYLINKMKKTMSHFLADSVPVKFVTPSHWMLKEAERHIGLNLSPKAEIIPNGIDTKHFQFADRWEQRFELTSIRPLYYRGKYALDLLLDSSEHLDGNVHISIYGKGPDAEIIRGITEQLSANVSLNEGFLDAADIPNVHSKHGLYLGVTRMDAQGVSMCEAMASGLPVVSFDTCAIPEFVKHDDTGLLASAYDIEEYASLVNKLLNDRELFTRLAKSARAEMEKIDIDVTTKLETTISL</sequence>
<dbReference type="RefSeq" id="WP_063380486.1">
    <property type="nucleotide sequence ID" value="NZ_AUXX01000009.1"/>
</dbReference>
<evidence type="ECO:0000313" key="3">
    <source>
        <dbReference type="EMBL" id="KZN68467.1"/>
    </source>
</evidence>
<protein>
    <recommendedName>
        <fullName evidence="5">Glycosyltransferase subfamily 4-like N-terminal domain-containing protein</fullName>
    </recommendedName>
</protein>
<evidence type="ECO:0008006" key="5">
    <source>
        <dbReference type="Google" id="ProtNLM"/>
    </source>
</evidence>
<reference evidence="3 4" key="1">
    <citation type="submission" date="2013-07" db="EMBL/GenBank/DDBJ databases">
        <title>Comparative Genomic and Metabolomic Analysis of Twelve Strains of Pseudoalteromonas luteoviolacea.</title>
        <authorList>
            <person name="Vynne N.G."/>
            <person name="Mansson M."/>
            <person name="Gram L."/>
        </authorList>
    </citation>
    <scope>NUCLEOTIDE SEQUENCE [LARGE SCALE GENOMIC DNA]</scope>
    <source>
        <strain evidence="3 4">S4060-1</strain>
    </source>
</reference>
<evidence type="ECO:0000259" key="2">
    <source>
        <dbReference type="Pfam" id="PF13439"/>
    </source>
</evidence>
<dbReference type="InterPro" id="IPR028098">
    <property type="entry name" value="Glyco_trans_4-like_N"/>
</dbReference>
<dbReference type="PANTHER" id="PTHR45947:SF3">
    <property type="entry name" value="SULFOQUINOVOSYL TRANSFERASE SQD2"/>
    <property type="match status" value="1"/>
</dbReference>